<dbReference type="KEGG" id="agm:DCE93_06540"/>
<protein>
    <submittedName>
        <fullName evidence="1">Uncharacterized protein</fullName>
    </submittedName>
</protein>
<sequence length="248" mass="27227">MIEQQDEVHALTSAILAHVPHGSTIRVSFITAAPRVQRRVAGAEASELLIEQARAIRSAEGIPFWHALFIAGELEREGVPADILRSAMYHQDPTRHETIEMVTSGETPSELAELACRAPSHGRDSIALQSWITLVNGQDRYLPMLDFTSKATRPGSAATVRAAAEVLDTAGILCSSARSFHFYGHHLVTREEQLDFWARALLLTPIVDERWIAHQIRGQVGALRFSANERGVVPKVIGEVVPSGRTES</sequence>
<keyword evidence="2" id="KW-1185">Reference proteome</keyword>
<organism evidence="1 2">
    <name type="scientific">Agromyces badenianii</name>
    <dbReference type="NCBI Taxonomy" id="2080742"/>
    <lineage>
        <taxon>Bacteria</taxon>
        <taxon>Bacillati</taxon>
        <taxon>Actinomycetota</taxon>
        <taxon>Actinomycetes</taxon>
        <taxon>Micrococcales</taxon>
        <taxon>Microbacteriaceae</taxon>
        <taxon>Agromyces</taxon>
    </lineage>
</organism>
<dbReference type="Pfam" id="PF24387">
    <property type="entry name" value="AEP-like"/>
    <property type="match status" value="1"/>
</dbReference>
<dbReference type="RefSeq" id="WP_108595171.1">
    <property type="nucleotide sequence ID" value="NZ_CP028913.1"/>
</dbReference>
<dbReference type="Proteomes" id="UP000244729">
    <property type="component" value="Chromosome"/>
</dbReference>
<name>A0A2S0WVI6_9MICO</name>
<dbReference type="EMBL" id="CP028913">
    <property type="protein sequence ID" value="AWB95356.1"/>
    <property type="molecule type" value="Genomic_DNA"/>
</dbReference>
<dbReference type="InterPro" id="IPR056250">
    <property type="entry name" value="AEP-like"/>
</dbReference>
<evidence type="ECO:0000313" key="1">
    <source>
        <dbReference type="EMBL" id="AWB95356.1"/>
    </source>
</evidence>
<dbReference type="OrthoDB" id="4774023at2"/>
<dbReference type="AlphaFoldDB" id="A0A2S0WVI6"/>
<evidence type="ECO:0000313" key="2">
    <source>
        <dbReference type="Proteomes" id="UP000244729"/>
    </source>
</evidence>
<accession>A0A2S0WVI6</accession>
<reference evidence="1 2" key="1">
    <citation type="submission" date="2018-04" db="EMBL/GenBank/DDBJ databases">
        <authorList>
            <person name="Li J."/>
        </authorList>
    </citation>
    <scope>NUCLEOTIDE SEQUENCE [LARGE SCALE GENOMIC DNA]</scope>
    <source>
        <strain evidence="2">30A</strain>
    </source>
</reference>
<gene>
    <name evidence="1" type="ORF">DCE93_06540</name>
</gene>
<proteinExistence type="predicted"/>